<organism evidence="4 5">
    <name type="scientific">Geobacter metallireducens (strain ATCC 53774 / DSM 7210 / GS-15)</name>
    <dbReference type="NCBI Taxonomy" id="269799"/>
    <lineage>
        <taxon>Bacteria</taxon>
        <taxon>Pseudomonadati</taxon>
        <taxon>Thermodesulfobacteriota</taxon>
        <taxon>Desulfuromonadia</taxon>
        <taxon>Geobacterales</taxon>
        <taxon>Geobacteraceae</taxon>
        <taxon>Geobacter</taxon>
    </lineage>
</organism>
<dbReference type="AlphaFoldDB" id="Q39S05"/>
<evidence type="ECO:0000313" key="5">
    <source>
        <dbReference type="Proteomes" id="UP000007073"/>
    </source>
</evidence>
<dbReference type="KEGG" id="gme:Gmet_2751"/>
<gene>
    <name evidence="4" type="ordered locus">Gmet_2751</name>
</gene>
<dbReference type="InterPro" id="IPR036724">
    <property type="entry name" value="Cobalamin-bd_sf"/>
</dbReference>
<accession>Q39S05</accession>
<dbReference type="STRING" id="269799.Gmet_2751"/>
<reference evidence="4 5" key="1">
    <citation type="submission" date="2005-10" db="EMBL/GenBank/DDBJ databases">
        <title>Complete sequence of Geobacter metallireducens GS-15.</title>
        <authorList>
            <consortium name="US DOE Joint Genome Institute"/>
            <person name="Copeland A."/>
            <person name="Lucas S."/>
            <person name="Lapidus A."/>
            <person name="Barry K."/>
            <person name="Detter J.C."/>
            <person name="Glavina T."/>
            <person name="Hammon N."/>
            <person name="Israni S."/>
            <person name="Pitluck S."/>
            <person name="Di Bartolo G."/>
            <person name="Chain P."/>
            <person name="Schmutz J."/>
            <person name="Larimer F."/>
            <person name="Land M."/>
            <person name="Kyrpides N."/>
            <person name="Ivanova N."/>
            <person name="Richardson P."/>
        </authorList>
    </citation>
    <scope>NUCLEOTIDE SEQUENCE [LARGE SCALE GENOMIC DNA]</scope>
    <source>
        <strain evidence="5">ATCC 53774 / DSM 7210 / GS-15</strain>
    </source>
</reference>
<dbReference type="GO" id="GO:0050667">
    <property type="term" value="P:homocysteine metabolic process"/>
    <property type="evidence" value="ECO:0007669"/>
    <property type="project" value="TreeGrafter"/>
</dbReference>
<dbReference type="InterPro" id="IPR050554">
    <property type="entry name" value="Met_Synthase/Corrinoid"/>
</dbReference>
<keyword evidence="1" id="KW-0479">Metal-binding</keyword>
<dbReference type="GO" id="GO:0046872">
    <property type="term" value="F:metal ion binding"/>
    <property type="evidence" value="ECO:0007669"/>
    <property type="project" value="UniProtKB-KW"/>
</dbReference>
<dbReference type="Pfam" id="PF02607">
    <property type="entry name" value="B12-binding_2"/>
    <property type="match status" value="1"/>
</dbReference>
<name>Q39S05_GEOMG</name>
<evidence type="ECO:0000256" key="1">
    <source>
        <dbReference type="ARBA" id="ARBA00022723"/>
    </source>
</evidence>
<dbReference type="HOGENOM" id="CLU_082102_2_0_7"/>
<sequence>MAAPMPDMTGEGTTLQKLVAEVLRRINDADRDGASRLVDQWAAVHGYGDAIAEILEPVLRTVGDRWEREAISLAQGFVAGKVAEDILNKALAAAPKGVFGEVKGPVVIGNIEDDYHSLGRGMVGTFLRAAGWAVIDMGNDVSPAEFVDRAVETGARVIGVSAMMFVTARGIRGVRDELDRRGLSGRIMLAVGGAVFKVRPELVAEVGGDGTAGSAMDAPVLFKSLWERSLDAGGEQ</sequence>
<evidence type="ECO:0000259" key="3">
    <source>
        <dbReference type="PROSITE" id="PS51332"/>
    </source>
</evidence>
<evidence type="ECO:0000313" key="4">
    <source>
        <dbReference type="EMBL" id="ABB32969.1"/>
    </source>
</evidence>
<reference evidence="4 5" key="2">
    <citation type="journal article" date="2009" name="BMC Microbiol.">
        <title>The genome sequence of Geobacter metallireducens: features of metabolism, physiology and regulation common and dissimilar to Geobacter sulfurreducens.</title>
        <authorList>
            <person name="Aklujkar M."/>
            <person name="Krushkal J."/>
            <person name="DiBartolo G."/>
            <person name="Lapidus A."/>
            <person name="Land M.L."/>
            <person name="Lovley D.R."/>
        </authorList>
    </citation>
    <scope>NUCLEOTIDE SEQUENCE [LARGE SCALE GENOMIC DNA]</scope>
    <source>
        <strain evidence="5">ATCC 53774 / DSM 7210 / GS-15</strain>
    </source>
</reference>
<dbReference type="PROSITE" id="PS51332">
    <property type="entry name" value="B12_BINDING"/>
    <property type="match status" value="1"/>
</dbReference>
<keyword evidence="2" id="KW-0170">Cobalt</keyword>
<dbReference type="Gene3D" id="3.40.50.280">
    <property type="entry name" value="Cobalamin-binding domain"/>
    <property type="match status" value="1"/>
</dbReference>
<dbReference type="SUPFAM" id="SSF52242">
    <property type="entry name" value="Cobalamin (vitamin B12)-binding domain"/>
    <property type="match status" value="1"/>
</dbReference>
<dbReference type="Gene3D" id="1.10.1240.10">
    <property type="entry name" value="Methionine synthase domain"/>
    <property type="match status" value="1"/>
</dbReference>
<keyword evidence="5" id="KW-1185">Reference proteome</keyword>
<dbReference type="InterPro" id="IPR006158">
    <property type="entry name" value="Cobalamin-bd"/>
</dbReference>
<dbReference type="PANTHER" id="PTHR45833:SF1">
    <property type="entry name" value="METHIONINE SYNTHASE"/>
    <property type="match status" value="1"/>
</dbReference>
<dbReference type="InterPro" id="IPR036594">
    <property type="entry name" value="Meth_synthase_dom"/>
</dbReference>
<dbReference type="GO" id="GO:0046653">
    <property type="term" value="P:tetrahydrofolate metabolic process"/>
    <property type="evidence" value="ECO:0007669"/>
    <property type="project" value="TreeGrafter"/>
</dbReference>
<dbReference type="PANTHER" id="PTHR45833">
    <property type="entry name" value="METHIONINE SYNTHASE"/>
    <property type="match status" value="1"/>
</dbReference>
<dbReference type="GO" id="GO:0005829">
    <property type="term" value="C:cytosol"/>
    <property type="evidence" value="ECO:0007669"/>
    <property type="project" value="TreeGrafter"/>
</dbReference>
<dbReference type="InterPro" id="IPR003759">
    <property type="entry name" value="Cbl-bd_cap"/>
</dbReference>
<protein>
    <submittedName>
        <fullName evidence="4">Corrinoid-binding domain protein</fullName>
    </submittedName>
</protein>
<evidence type="ECO:0000256" key="2">
    <source>
        <dbReference type="ARBA" id="ARBA00023285"/>
    </source>
</evidence>
<feature type="domain" description="B12-binding" evidence="3">
    <location>
        <begin position="103"/>
        <end position="236"/>
    </location>
</feature>
<dbReference type="eggNOG" id="COG5012">
    <property type="taxonomic scope" value="Bacteria"/>
</dbReference>
<dbReference type="EMBL" id="CP000148">
    <property type="protein sequence ID" value="ABB32969.1"/>
    <property type="molecule type" value="Genomic_DNA"/>
</dbReference>
<dbReference type="GO" id="GO:0008705">
    <property type="term" value="F:methionine synthase activity"/>
    <property type="evidence" value="ECO:0007669"/>
    <property type="project" value="TreeGrafter"/>
</dbReference>
<dbReference type="GO" id="GO:0031419">
    <property type="term" value="F:cobalamin binding"/>
    <property type="evidence" value="ECO:0007669"/>
    <property type="project" value="InterPro"/>
</dbReference>
<dbReference type="Pfam" id="PF02310">
    <property type="entry name" value="B12-binding"/>
    <property type="match status" value="1"/>
</dbReference>
<dbReference type="Proteomes" id="UP000007073">
    <property type="component" value="Chromosome"/>
</dbReference>
<proteinExistence type="predicted"/>